<comment type="similarity">
    <text evidence="1">Belongs to the peptidase A24 family.</text>
</comment>
<dbReference type="AlphaFoldDB" id="A0A917FSN9"/>
<dbReference type="Gene3D" id="1.20.120.1220">
    <property type="match status" value="1"/>
</dbReference>
<name>A0A917FSN9_9BACL</name>
<dbReference type="PANTHER" id="PTHR30487">
    <property type="entry name" value="TYPE 4 PREPILIN-LIKE PROTEINS LEADER PEPTIDE-PROCESSING ENZYME"/>
    <property type="match status" value="1"/>
</dbReference>
<gene>
    <name evidence="4" type="ORF">GCM10010916_22400</name>
</gene>
<feature type="domain" description="Prepilin type IV endopeptidase peptidase" evidence="3">
    <location>
        <begin position="8"/>
        <end position="109"/>
    </location>
</feature>
<evidence type="ECO:0000256" key="2">
    <source>
        <dbReference type="SAM" id="Phobius"/>
    </source>
</evidence>
<reference evidence="4" key="2">
    <citation type="submission" date="2020-09" db="EMBL/GenBank/DDBJ databases">
        <authorList>
            <person name="Sun Q."/>
            <person name="Zhou Y."/>
        </authorList>
    </citation>
    <scope>NUCLEOTIDE SEQUENCE</scope>
    <source>
        <strain evidence="4">CGMCC 1.12987</strain>
    </source>
</reference>
<dbReference type="GO" id="GO:0005886">
    <property type="term" value="C:plasma membrane"/>
    <property type="evidence" value="ECO:0007669"/>
    <property type="project" value="TreeGrafter"/>
</dbReference>
<feature type="transmembrane region" description="Helical" evidence="2">
    <location>
        <begin position="51"/>
        <end position="70"/>
    </location>
</feature>
<organism evidence="4 5">
    <name type="scientific">Paenibacillus abyssi</name>
    <dbReference type="NCBI Taxonomy" id="1340531"/>
    <lineage>
        <taxon>Bacteria</taxon>
        <taxon>Bacillati</taxon>
        <taxon>Bacillota</taxon>
        <taxon>Bacilli</taxon>
        <taxon>Bacillales</taxon>
        <taxon>Paenibacillaceae</taxon>
        <taxon>Paenibacillus</taxon>
    </lineage>
</organism>
<feature type="transmembrane region" description="Helical" evidence="2">
    <location>
        <begin position="82"/>
        <end position="112"/>
    </location>
</feature>
<evidence type="ECO:0000256" key="1">
    <source>
        <dbReference type="ARBA" id="ARBA00005801"/>
    </source>
</evidence>
<sequence>MTFSYGAALIVLGVAFWHDVKSMIIPNWLTASACAAAWIYSVFTGGVEGVLKVLLGTAIGLLPMLFLYVLKGIGAGDVKLFAALGAWIGAELIFQLFIYSVLIAGMIGVVFMVVYRPFFQRVFTMILSSVLPAAAGRMGFPRVWQQGTKFPFMLAVAPGAAVAWYFY</sequence>
<keyword evidence="5" id="KW-1185">Reference proteome</keyword>
<reference evidence="4" key="1">
    <citation type="journal article" date="2014" name="Int. J. Syst. Evol. Microbiol.">
        <title>Complete genome sequence of Corynebacterium casei LMG S-19264T (=DSM 44701T), isolated from a smear-ripened cheese.</title>
        <authorList>
            <consortium name="US DOE Joint Genome Institute (JGI-PGF)"/>
            <person name="Walter F."/>
            <person name="Albersmeier A."/>
            <person name="Kalinowski J."/>
            <person name="Ruckert C."/>
        </authorList>
    </citation>
    <scope>NUCLEOTIDE SEQUENCE</scope>
    <source>
        <strain evidence="4">CGMCC 1.12987</strain>
    </source>
</reference>
<keyword evidence="2" id="KW-0472">Membrane</keyword>
<dbReference type="PANTHER" id="PTHR30487:SF0">
    <property type="entry name" value="PREPILIN LEADER PEPTIDASE_N-METHYLTRANSFERASE-RELATED"/>
    <property type="match status" value="1"/>
</dbReference>
<keyword evidence="2" id="KW-0812">Transmembrane</keyword>
<dbReference type="Proteomes" id="UP000644756">
    <property type="component" value="Unassembled WGS sequence"/>
</dbReference>
<accession>A0A917FSN9</accession>
<protein>
    <recommendedName>
        <fullName evidence="3">Prepilin type IV endopeptidase peptidase domain-containing protein</fullName>
    </recommendedName>
</protein>
<dbReference type="RefSeq" id="WP_188531143.1">
    <property type="nucleotide sequence ID" value="NZ_BMGR01000006.1"/>
</dbReference>
<evidence type="ECO:0000313" key="4">
    <source>
        <dbReference type="EMBL" id="GGG04823.1"/>
    </source>
</evidence>
<dbReference type="EMBL" id="BMGR01000006">
    <property type="protein sequence ID" value="GGG04823.1"/>
    <property type="molecule type" value="Genomic_DNA"/>
</dbReference>
<dbReference type="Pfam" id="PF01478">
    <property type="entry name" value="Peptidase_A24"/>
    <property type="match status" value="1"/>
</dbReference>
<evidence type="ECO:0000259" key="3">
    <source>
        <dbReference type="Pfam" id="PF01478"/>
    </source>
</evidence>
<dbReference type="GO" id="GO:0004190">
    <property type="term" value="F:aspartic-type endopeptidase activity"/>
    <property type="evidence" value="ECO:0007669"/>
    <property type="project" value="InterPro"/>
</dbReference>
<keyword evidence="2" id="KW-1133">Transmembrane helix</keyword>
<dbReference type="GO" id="GO:0006465">
    <property type="term" value="P:signal peptide processing"/>
    <property type="evidence" value="ECO:0007669"/>
    <property type="project" value="TreeGrafter"/>
</dbReference>
<evidence type="ECO:0000313" key="5">
    <source>
        <dbReference type="Proteomes" id="UP000644756"/>
    </source>
</evidence>
<dbReference type="InterPro" id="IPR000045">
    <property type="entry name" value="Prepilin_IV_endopep_pep"/>
</dbReference>
<dbReference type="InterPro" id="IPR050882">
    <property type="entry name" value="Prepilin_peptidase/N-MTase"/>
</dbReference>
<proteinExistence type="inferred from homology"/>
<feature type="transmembrane region" description="Helical" evidence="2">
    <location>
        <begin position="150"/>
        <end position="166"/>
    </location>
</feature>
<comment type="caution">
    <text evidence="4">The sequence shown here is derived from an EMBL/GenBank/DDBJ whole genome shotgun (WGS) entry which is preliminary data.</text>
</comment>